<dbReference type="HOGENOM" id="CLU_2536992_0_0_3"/>
<evidence type="ECO:0000256" key="1">
    <source>
        <dbReference type="SAM" id="MobiDB-lite"/>
    </source>
</evidence>
<dbReference type="KEGG" id="dsl:Dacsa_0041"/>
<reference evidence="2" key="1">
    <citation type="submission" date="2012-04" db="EMBL/GenBank/DDBJ databases">
        <title>Finished genome of Dactylococcopsis salina PCC 8305.</title>
        <authorList>
            <consortium name="US DOE Joint Genome Institute"/>
            <person name="Gugger M."/>
            <person name="Coursin T."/>
            <person name="Rippka R."/>
            <person name="Tandeau De Marsac N."/>
            <person name="Huntemann M."/>
            <person name="Wei C.-L."/>
            <person name="Han J."/>
            <person name="Detter J.C."/>
            <person name="Han C."/>
            <person name="Tapia R."/>
            <person name="Daligault H."/>
            <person name="Chen A."/>
            <person name="Krypides N."/>
            <person name="Mavromatis K."/>
            <person name="Markowitz V."/>
            <person name="Szeto E."/>
            <person name="Ivanova N."/>
            <person name="Ovchinnikova G."/>
            <person name="Pagani I."/>
            <person name="Pati A."/>
            <person name="Goodwin L."/>
            <person name="Peters L."/>
            <person name="Pitluck S."/>
            <person name="Woyke T."/>
            <person name="Kerfeld C."/>
        </authorList>
    </citation>
    <scope>NUCLEOTIDE SEQUENCE [LARGE SCALE GENOMIC DNA]</scope>
    <source>
        <strain evidence="2">PCC 8305</strain>
    </source>
</reference>
<evidence type="ECO:0000313" key="2">
    <source>
        <dbReference type="EMBL" id="AFZ48863.1"/>
    </source>
</evidence>
<organism evidence="2 3">
    <name type="scientific">Dactylococcopsis salina (strain PCC 8305)</name>
    <name type="common">Myxobactron salinum</name>
    <dbReference type="NCBI Taxonomy" id="13035"/>
    <lineage>
        <taxon>Bacteria</taxon>
        <taxon>Bacillati</taxon>
        <taxon>Cyanobacteriota</taxon>
        <taxon>Cyanophyceae</taxon>
        <taxon>Nodosilineales</taxon>
        <taxon>Cymatolegaceae</taxon>
        <taxon>Dactylococcopsis</taxon>
    </lineage>
</organism>
<sequence>MERLHAKPNTHYKQLPELDIKTINEDIIINSTIAYTISNYSGYSLSPQPPYGGLGDHCKKSPRIGGFRGQKDHSRYQRVSPPG</sequence>
<dbReference type="Proteomes" id="UP000010482">
    <property type="component" value="Chromosome"/>
</dbReference>
<gene>
    <name evidence="2" type="ORF">Dacsa_0041</name>
</gene>
<keyword evidence="3" id="KW-1185">Reference proteome</keyword>
<accession>K9YRZ1</accession>
<dbReference type="EMBL" id="CP003944">
    <property type="protein sequence ID" value="AFZ48863.1"/>
    <property type="molecule type" value="Genomic_DNA"/>
</dbReference>
<dbReference type="AlphaFoldDB" id="K9YRZ1"/>
<evidence type="ECO:0000313" key="3">
    <source>
        <dbReference type="Proteomes" id="UP000010482"/>
    </source>
</evidence>
<protein>
    <submittedName>
        <fullName evidence="2">Uncharacterized protein</fullName>
    </submittedName>
</protein>
<name>K9YRZ1_DACS8</name>
<proteinExistence type="predicted"/>
<feature type="region of interest" description="Disordered" evidence="1">
    <location>
        <begin position="53"/>
        <end position="83"/>
    </location>
</feature>